<accession>A0AAN9F6L9</accession>
<dbReference type="PANTHER" id="PTHR19868">
    <property type="entry name" value="RECEPTOR FOR ACTIVATED PROTEIN KINASE C RACK1"/>
    <property type="match status" value="1"/>
</dbReference>
<proteinExistence type="inferred from homology"/>
<dbReference type="CDD" id="cd00200">
    <property type="entry name" value="WD40"/>
    <property type="match status" value="1"/>
</dbReference>
<organism evidence="6 7">
    <name type="scientific">Crotalaria pallida</name>
    <name type="common">Smooth rattlebox</name>
    <name type="synonym">Crotalaria striata</name>
    <dbReference type="NCBI Taxonomy" id="3830"/>
    <lineage>
        <taxon>Eukaryota</taxon>
        <taxon>Viridiplantae</taxon>
        <taxon>Streptophyta</taxon>
        <taxon>Embryophyta</taxon>
        <taxon>Tracheophyta</taxon>
        <taxon>Spermatophyta</taxon>
        <taxon>Magnoliopsida</taxon>
        <taxon>eudicotyledons</taxon>
        <taxon>Gunneridae</taxon>
        <taxon>Pentapetalae</taxon>
        <taxon>rosids</taxon>
        <taxon>fabids</taxon>
        <taxon>Fabales</taxon>
        <taxon>Fabaceae</taxon>
        <taxon>Papilionoideae</taxon>
        <taxon>50 kb inversion clade</taxon>
        <taxon>genistoids sensu lato</taxon>
        <taxon>core genistoids</taxon>
        <taxon>Crotalarieae</taxon>
        <taxon>Crotalaria</taxon>
    </lineage>
</organism>
<dbReference type="GO" id="GO:0043022">
    <property type="term" value="F:ribosome binding"/>
    <property type="evidence" value="ECO:0007669"/>
    <property type="project" value="InterPro"/>
</dbReference>
<dbReference type="InterPro" id="IPR015943">
    <property type="entry name" value="WD40/YVTN_repeat-like_dom_sf"/>
</dbReference>
<dbReference type="PRINTS" id="PR00320">
    <property type="entry name" value="GPROTEINBRPT"/>
</dbReference>
<comment type="similarity">
    <text evidence="1">Belongs to the WD repeat G protein beta family. Ribosomal protein RACK1 subfamily.</text>
</comment>
<keyword evidence="2 5" id="KW-0853">WD repeat</keyword>
<protein>
    <recommendedName>
        <fullName evidence="8">Guanine nucleotide-binding protein subunit beta-like protein</fullName>
    </recommendedName>
</protein>
<dbReference type="InterPro" id="IPR036322">
    <property type="entry name" value="WD40_repeat_dom_sf"/>
</dbReference>
<dbReference type="Proteomes" id="UP001372338">
    <property type="component" value="Unassembled WGS sequence"/>
</dbReference>
<evidence type="ECO:0000256" key="1">
    <source>
        <dbReference type="ARBA" id="ARBA00007253"/>
    </source>
</evidence>
<feature type="repeat" description="WD" evidence="5">
    <location>
        <begin position="194"/>
        <end position="235"/>
    </location>
</feature>
<evidence type="ECO:0000256" key="4">
    <source>
        <dbReference type="ARBA" id="ARBA00023274"/>
    </source>
</evidence>
<keyword evidence="7" id="KW-1185">Reference proteome</keyword>
<comment type="caution">
    <text evidence="6">The sequence shown here is derived from an EMBL/GenBank/DDBJ whole genome shotgun (WGS) entry which is preliminary data.</text>
</comment>
<evidence type="ECO:0000313" key="7">
    <source>
        <dbReference type="Proteomes" id="UP001372338"/>
    </source>
</evidence>
<dbReference type="InterPro" id="IPR020472">
    <property type="entry name" value="WD40_PAC1"/>
</dbReference>
<dbReference type="GO" id="GO:0045182">
    <property type="term" value="F:translation regulator activity"/>
    <property type="evidence" value="ECO:0007669"/>
    <property type="project" value="InterPro"/>
</dbReference>
<keyword evidence="4" id="KW-0687">Ribonucleoprotein</keyword>
<evidence type="ECO:0000313" key="6">
    <source>
        <dbReference type="EMBL" id="KAK7269405.1"/>
    </source>
</evidence>
<dbReference type="InterPro" id="IPR001680">
    <property type="entry name" value="WD40_rpt"/>
</dbReference>
<dbReference type="AlphaFoldDB" id="A0AAN9F6L9"/>
<name>A0AAN9F6L9_CROPI</name>
<dbReference type="InterPro" id="IPR019775">
    <property type="entry name" value="WD40_repeat_CS"/>
</dbReference>
<reference evidence="6 7" key="1">
    <citation type="submission" date="2024-01" db="EMBL/GenBank/DDBJ databases">
        <title>The genomes of 5 underutilized Papilionoideae crops provide insights into root nodulation and disease resistanc.</title>
        <authorList>
            <person name="Yuan L."/>
        </authorList>
    </citation>
    <scope>NUCLEOTIDE SEQUENCE [LARGE SCALE GENOMIC DNA]</scope>
    <source>
        <strain evidence="6">ZHUSHIDOU_FW_LH</strain>
        <tissue evidence="6">Leaf</tissue>
    </source>
</reference>
<dbReference type="Gene3D" id="2.130.10.10">
    <property type="entry name" value="YVTN repeat-like/Quinoprotein amine dehydrogenase"/>
    <property type="match status" value="1"/>
</dbReference>
<dbReference type="PROSITE" id="PS00678">
    <property type="entry name" value="WD_REPEATS_1"/>
    <property type="match status" value="2"/>
</dbReference>
<dbReference type="Pfam" id="PF00400">
    <property type="entry name" value="WD40"/>
    <property type="match status" value="4"/>
</dbReference>
<gene>
    <name evidence="6" type="ORF">RIF29_22131</name>
</gene>
<dbReference type="InterPro" id="IPR045223">
    <property type="entry name" value="RACK1-like"/>
</dbReference>
<evidence type="ECO:0000256" key="2">
    <source>
        <dbReference type="ARBA" id="ARBA00022574"/>
    </source>
</evidence>
<keyword evidence="3" id="KW-0677">Repeat</keyword>
<dbReference type="FunFam" id="2.130.10.10:FF:000615">
    <property type="entry name" value="Receptor for activated C kinase 1"/>
    <property type="match status" value="1"/>
</dbReference>
<dbReference type="GO" id="GO:1990904">
    <property type="term" value="C:ribonucleoprotein complex"/>
    <property type="evidence" value="ECO:0007669"/>
    <property type="project" value="UniProtKB-KW"/>
</dbReference>
<evidence type="ECO:0000256" key="5">
    <source>
        <dbReference type="PROSITE-ProRule" id="PRU00221"/>
    </source>
</evidence>
<dbReference type="PROSITE" id="PS50294">
    <property type="entry name" value="WD_REPEATS_REGION"/>
    <property type="match status" value="2"/>
</dbReference>
<feature type="repeat" description="WD" evidence="5">
    <location>
        <begin position="12"/>
        <end position="46"/>
    </location>
</feature>
<sequence>MTTARMVFRGTMRGHTDVITAIAMPTENNRMAVTASHDKSVIVWDLIKDGVTYGVHSHRLTGHTNVVQDVALSNCGRIAISASLDSTLHWNIDDGTLILRHRIVDRRQQLLSVAFSADNRKYALASSNGTINFTTVDDTTSSNVDAPHADRVSCVRFSPNASSSSKHVAVSGSWDQTLKVWDSSSNNLKLMHTLTGHSDRVNTVAVARDGTRCVSGGNDGLIMLWDMIQGKRLCSLETGYIIYALSMNPARDWVSVGTEESVMIWDLERESVIHELKTEEAEERVFNPYEEDGIIYCTSLSWSNDGSTLFCGYIDFIEKGRCEIDQALINGYQHPMH</sequence>
<dbReference type="PROSITE" id="PS50082">
    <property type="entry name" value="WD_REPEATS_2"/>
    <property type="match status" value="3"/>
</dbReference>
<dbReference type="SMART" id="SM00320">
    <property type="entry name" value="WD40"/>
    <property type="match status" value="6"/>
</dbReference>
<evidence type="ECO:0000256" key="3">
    <source>
        <dbReference type="ARBA" id="ARBA00022737"/>
    </source>
</evidence>
<dbReference type="SUPFAM" id="SSF50978">
    <property type="entry name" value="WD40 repeat-like"/>
    <property type="match status" value="1"/>
</dbReference>
<dbReference type="EMBL" id="JAYWIO010000004">
    <property type="protein sequence ID" value="KAK7269405.1"/>
    <property type="molecule type" value="Genomic_DNA"/>
</dbReference>
<evidence type="ECO:0008006" key="8">
    <source>
        <dbReference type="Google" id="ProtNLM"/>
    </source>
</evidence>
<feature type="repeat" description="WD" evidence="5">
    <location>
        <begin position="145"/>
        <end position="191"/>
    </location>
</feature>